<comment type="caution">
    <text evidence="1">The sequence shown here is derived from an EMBL/GenBank/DDBJ whole genome shotgun (WGS) entry which is preliminary data.</text>
</comment>
<name>A0A0F9IX79_9ZZZZ</name>
<proteinExistence type="predicted"/>
<evidence type="ECO:0000313" key="1">
    <source>
        <dbReference type="EMBL" id="KKL98280.1"/>
    </source>
</evidence>
<reference evidence="1" key="1">
    <citation type="journal article" date="2015" name="Nature">
        <title>Complex archaea that bridge the gap between prokaryotes and eukaryotes.</title>
        <authorList>
            <person name="Spang A."/>
            <person name="Saw J.H."/>
            <person name="Jorgensen S.L."/>
            <person name="Zaremba-Niedzwiedzka K."/>
            <person name="Martijn J."/>
            <person name="Lind A.E."/>
            <person name="van Eijk R."/>
            <person name="Schleper C."/>
            <person name="Guy L."/>
            <person name="Ettema T.J."/>
        </authorList>
    </citation>
    <scope>NUCLEOTIDE SEQUENCE</scope>
</reference>
<sequence length="54" mass="6009">MSTKYPCYVCGVPSTRKVYADPMRRVCSKHAAQAVDAGYQTTQGNHRQEATDDD</sequence>
<dbReference type="EMBL" id="LAZR01017960">
    <property type="protein sequence ID" value="KKL98280.1"/>
    <property type="molecule type" value="Genomic_DNA"/>
</dbReference>
<accession>A0A0F9IX79</accession>
<organism evidence="1">
    <name type="scientific">marine sediment metagenome</name>
    <dbReference type="NCBI Taxonomy" id="412755"/>
    <lineage>
        <taxon>unclassified sequences</taxon>
        <taxon>metagenomes</taxon>
        <taxon>ecological metagenomes</taxon>
    </lineage>
</organism>
<protein>
    <submittedName>
        <fullName evidence="1">Uncharacterized protein</fullName>
    </submittedName>
</protein>
<dbReference type="AlphaFoldDB" id="A0A0F9IX79"/>
<gene>
    <name evidence="1" type="ORF">LCGC14_1826050</name>
</gene>